<dbReference type="EMBL" id="FNFD01000008">
    <property type="protein sequence ID" value="SDK56887.1"/>
    <property type="molecule type" value="Genomic_DNA"/>
</dbReference>
<accession>A0A1G9CYX5</accession>
<reference evidence="1 2" key="1">
    <citation type="submission" date="2016-10" db="EMBL/GenBank/DDBJ databases">
        <authorList>
            <person name="de Groot N.N."/>
        </authorList>
    </citation>
    <scope>NUCLEOTIDE SEQUENCE [LARGE SCALE GENOMIC DNA]</scope>
    <source>
        <strain evidence="1 2">JCM 21544</strain>
    </source>
</reference>
<dbReference type="AlphaFoldDB" id="A0A1G9CYX5"/>
<dbReference type="STRING" id="137658.SAMN05216186_10893"/>
<protein>
    <submittedName>
        <fullName evidence="1">Uncharacterized protein</fullName>
    </submittedName>
</protein>
<dbReference type="OrthoDB" id="6905505at2"/>
<organism evidence="1 2">
    <name type="scientific">Pseudomonas indica</name>
    <dbReference type="NCBI Taxonomy" id="137658"/>
    <lineage>
        <taxon>Bacteria</taxon>
        <taxon>Pseudomonadati</taxon>
        <taxon>Pseudomonadota</taxon>
        <taxon>Gammaproteobacteria</taxon>
        <taxon>Pseudomonadales</taxon>
        <taxon>Pseudomonadaceae</taxon>
        <taxon>Pseudomonas</taxon>
    </lineage>
</organism>
<keyword evidence="2" id="KW-1185">Reference proteome</keyword>
<proteinExistence type="predicted"/>
<dbReference type="Proteomes" id="UP000198706">
    <property type="component" value="Unassembled WGS sequence"/>
</dbReference>
<name>A0A1G9CYX5_9PSED</name>
<dbReference type="RefSeq" id="WP_084336226.1">
    <property type="nucleotide sequence ID" value="NZ_CBKZNZ010000050.1"/>
</dbReference>
<gene>
    <name evidence="1" type="ORF">SAMN05216186_10893</name>
</gene>
<evidence type="ECO:0000313" key="2">
    <source>
        <dbReference type="Proteomes" id="UP000198706"/>
    </source>
</evidence>
<sequence length="176" mass="18843">MATSDELNQSLNRLAESWLKRPLTAVERQQLQQFQLGLADKAGSNPAALARQQVEQAIEAGKQQTQDSIRQILQNVQSASTQALQAHENGEQAILKAVTAAHSLADLHPATSGSTQAGTDPAATAQIASRLEELVKNEVQKCFEQNFGALKTQLENAIAALNETHKTAPSGTPPRS</sequence>
<evidence type="ECO:0000313" key="1">
    <source>
        <dbReference type="EMBL" id="SDK56887.1"/>
    </source>
</evidence>